<dbReference type="SUPFAM" id="SSF51283">
    <property type="entry name" value="dUTPase-like"/>
    <property type="match status" value="1"/>
</dbReference>
<dbReference type="InterPro" id="IPR029054">
    <property type="entry name" value="dUTPase-like"/>
</dbReference>
<dbReference type="EC" id="3.6.1.23" evidence="2"/>
<dbReference type="GO" id="GO:0000287">
    <property type="term" value="F:magnesium ion binding"/>
    <property type="evidence" value="ECO:0007669"/>
    <property type="project" value="InterPro"/>
</dbReference>
<comment type="similarity">
    <text evidence="1">Belongs to the dUTPase family.</text>
</comment>
<keyword evidence="3" id="KW-0378">Hydrolase</keyword>
<dbReference type="InterPro" id="IPR036157">
    <property type="entry name" value="dUTPase-like_sf"/>
</dbReference>
<feature type="domain" description="dUTPase-like" evidence="6">
    <location>
        <begin position="54"/>
        <end position="166"/>
    </location>
</feature>
<evidence type="ECO:0000256" key="4">
    <source>
        <dbReference type="ARBA" id="ARBA00023080"/>
    </source>
</evidence>
<dbReference type="InterPro" id="IPR033704">
    <property type="entry name" value="dUTPase_trimeric"/>
</dbReference>
<reference evidence="7" key="1">
    <citation type="journal article" date="2018" name="J. Virol.">
        <title>Crustacean Genome Exploration Reveals the Evolutionary Origin of White Spot Syndrome Virus.</title>
        <authorList>
            <person name="Kawato S."/>
            <person name="Shitara A."/>
            <person name="Wang Y."/>
            <person name="Nozaki R."/>
            <person name="Kondo H."/>
            <person name="Hirono I."/>
        </authorList>
    </citation>
    <scope>NUCLEOTIDE SEQUENCE</scope>
    <source>
        <strain evidence="7">Kochi-1</strain>
    </source>
</reference>
<dbReference type="Gene3D" id="2.70.40.10">
    <property type="match status" value="1"/>
</dbReference>
<dbReference type="GO" id="GO:0046081">
    <property type="term" value="P:dUTP catabolic process"/>
    <property type="evidence" value="ECO:0007669"/>
    <property type="project" value="InterPro"/>
</dbReference>
<evidence type="ECO:0000256" key="3">
    <source>
        <dbReference type="ARBA" id="ARBA00022801"/>
    </source>
</evidence>
<sequence length="305" mass="34607">MTCEVYNSQQPLDDNLAICGHRTTSLRMLQPNEKPSPNSDCGEFLAFYKLDKTASIPSRQTVGSVGYDLFTKNNGVFENVPAQGKALIELGLRVFIPDGYYGRIASRSSVSWVDHTSVDGGVVDPDYEGELKIILFNHGKTDLRIPPKRKIAQIILEKCATPPVYEAKVDKKTGHFVFEKMPDNIGRCRGGGGFGSTNQKRLLDEEQEQQQGSPNKKRSPSPEEGEIYEENGKDIIILSEVGSSEEEEEKAKITKQPLNHHRRHQYRPPRSRSCQPYEINNEWKNTFTRAADRNRKMKNYFLEKI</sequence>
<dbReference type="GO" id="GO:0006226">
    <property type="term" value="P:dUMP biosynthetic process"/>
    <property type="evidence" value="ECO:0007669"/>
    <property type="project" value="InterPro"/>
</dbReference>
<dbReference type="EMBL" id="BFCG01000003">
    <property type="protein sequence ID" value="GBG35595.1"/>
    <property type="molecule type" value="Genomic_DNA"/>
</dbReference>
<evidence type="ECO:0000259" key="6">
    <source>
        <dbReference type="Pfam" id="PF00692"/>
    </source>
</evidence>
<dbReference type="PANTHER" id="PTHR11241:SF0">
    <property type="entry name" value="DEOXYURIDINE 5'-TRIPHOSPHATE NUCLEOTIDOHYDROLASE"/>
    <property type="match status" value="1"/>
</dbReference>
<feature type="region of interest" description="Disordered" evidence="5">
    <location>
        <begin position="205"/>
        <end position="275"/>
    </location>
</feature>
<dbReference type="CDD" id="cd07557">
    <property type="entry name" value="trimeric_dUTPase"/>
    <property type="match status" value="1"/>
</dbReference>
<evidence type="ECO:0000256" key="1">
    <source>
        <dbReference type="ARBA" id="ARBA00006581"/>
    </source>
</evidence>
<comment type="caution">
    <text evidence="7">The sequence shown here is derived from an EMBL/GenBank/DDBJ whole genome shotgun (WGS) entry which is preliminary data.</text>
</comment>
<organism evidence="7">
    <name type="scientific">Sesarmops intermedium nimavirus</name>
    <dbReference type="NCBI Taxonomy" id="2133796"/>
    <lineage>
        <taxon>Viruses</taxon>
        <taxon>Viruses incertae sedis</taxon>
        <taxon>Naldaviricetes</taxon>
        <taxon>Nimaviridae</taxon>
    </lineage>
</organism>
<dbReference type="PANTHER" id="PTHR11241">
    <property type="entry name" value="DEOXYURIDINE 5'-TRIPHOSPHATE NUCLEOTIDOHYDROLASE"/>
    <property type="match status" value="1"/>
</dbReference>
<dbReference type="InterPro" id="IPR008181">
    <property type="entry name" value="dUTPase"/>
</dbReference>
<dbReference type="GO" id="GO:0004170">
    <property type="term" value="F:dUTP diphosphatase activity"/>
    <property type="evidence" value="ECO:0007669"/>
    <property type="project" value="UniProtKB-EC"/>
</dbReference>
<evidence type="ECO:0000256" key="2">
    <source>
        <dbReference type="ARBA" id="ARBA00012379"/>
    </source>
</evidence>
<name>A0A401IPP9_9VIRU</name>
<evidence type="ECO:0000313" key="7">
    <source>
        <dbReference type="EMBL" id="GBG35595.1"/>
    </source>
</evidence>
<protein>
    <recommendedName>
        <fullName evidence="2">dUTP diphosphatase</fullName>
        <ecNumber evidence="2">3.6.1.23</ecNumber>
    </recommendedName>
</protein>
<dbReference type="Pfam" id="PF00692">
    <property type="entry name" value="dUTPase"/>
    <property type="match status" value="1"/>
</dbReference>
<evidence type="ECO:0000256" key="5">
    <source>
        <dbReference type="SAM" id="MobiDB-lite"/>
    </source>
</evidence>
<accession>A0A401IPP9</accession>
<keyword evidence="4" id="KW-0546">Nucleotide metabolism</keyword>
<feature type="compositionally biased region" description="Basic residues" evidence="5">
    <location>
        <begin position="258"/>
        <end position="270"/>
    </location>
</feature>
<proteinExistence type="inferred from homology"/>